<feature type="transmembrane region" description="Helical" evidence="1">
    <location>
        <begin position="42"/>
        <end position="61"/>
    </location>
</feature>
<keyword evidence="1" id="KW-0472">Membrane</keyword>
<keyword evidence="1" id="KW-1133">Transmembrane helix</keyword>
<keyword evidence="1" id="KW-0812">Transmembrane</keyword>
<dbReference type="EMBL" id="BLLK01000045">
    <property type="protein sequence ID" value="GFH51131.1"/>
    <property type="molecule type" value="Genomic_DNA"/>
</dbReference>
<evidence type="ECO:0000313" key="3">
    <source>
        <dbReference type="Proteomes" id="UP001054902"/>
    </source>
</evidence>
<gene>
    <name evidence="2" type="ORF">CTEN210_07607</name>
</gene>
<keyword evidence="3" id="KW-1185">Reference proteome</keyword>
<comment type="caution">
    <text evidence="2">The sequence shown here is derived from an EMBL/GenBank/DDBJ whole genome shotgun (WGS) entry which is preliminary data.</text>
</comment>
<evidence type="ECO:0000313" key="2">
    <source>
        <dbReference type="EMBL" id="GFH51131.1"/>
    </source>
</evidence>
<organism evidence="2 3">
    <name type="scientific">Chaetoceros tenuissimus</name>
    <dbReference type="NCBI Taxonomy" id="426638"/>
    <lineage>
        <taxon>Eukaryota</taxon>
        <taxon>Sar</taxon>
        <taxon>Stramenopiles</taxon>
        <taxon>Ochrophyta</taxon>
        <taxon>Bacillariophyta</taxon>
        <taxon>Coscinodiscophyceae</taxon>
        <taxon>Chaetocerotophycidae</taxon>
        <taxon>Chaetocerotales</taxon>
        <taxon>Chaetocerotaceae</taxon>
        <taxon>Chaetoceros</taxon>
    </lineage>
</organism>
<dbReference type="Proteomes" id="UP001054902">
    <property type="component" value="Unassembled WGS sequence"/>
</dbReference>
<feature type="transmembrane region" description="Helical" evidence="1">
    <location>
        <begin position="17"/>
        <end position="35"/>
    </location>
</feature>
<dbReference type="AlphaFoldDB" id="A0AAD3CS12"/>
<proteinExistence type="predicted"/>
<evidence type="ECO:0000256" key="1">
    <source>
        <dbReference type="SAM" id="Phobius"/>
    </source>
</evidence>
<sequence length="81" mass="9263">MAEAKKKYHQGHDIKSLLLNLATTLLFILPVVIYFDQENAKQYMMIVAGALVVAFLTPPFGPYRPHPYSDWPGNKPFTLRE</sequence>
<accession>A0AAD3CS12</accession>
<reference evidence="2 3" key="1">
    <citation type="journal article" date="2021" name="Sci. Rep.">
        <title>The genome of the diatom Chaetoceros tenuissimus carries an ancient integrated fragment of an extant virus.</title>
        <authorList>
            <person name="Hongo Y."/>
            <person name="Kimura K."/>
            <person name="Takaki Y."/>
            <person name="Yoshida Y."/>
            <person name="Baba S."/>
            <person name="Kobayashi G."/>
            <person name="Nagasaki K."/>
            <person name="Hano T."/>
            <person name="Tomaru Y."/>
        </authorList>
    </citation>
    <scope>NUCLEOTIDE SEQUENCE [LARGE SCALE GENOMIC DNA]</scope>
    <source>
        <strain evidence="2 3">NIES-3715</strain>
    </source>
</reference>
<name>A0AAD3CS12_9STRA</name>
<protein>
    <submittedName>
        <fullName evidence="2">Uncharacterized protein</fullName>
    </submittedName>
</protein>